<dbReference type="SUPFAM" id="SSF142433">
    <property type="entry name" value="CinA-like"/>
    <property type="match status" value="1"/>
</dbReference>
<gene>
    <name evidence="2" type="ORF">BJ959_000492</name>
</gene>
<evidence type="ECO:0000313" key="2">
    <source>
        <dbReference type="EMBL" id="MBB5616996.1"/>
    </source>
</evidence>
<dbReference type="Proteomes" id="UP000552883">
    <property type="component" value="Unassembled WGS sequence"/>
</dbReference>
<dbReference type="AlphaFoldDB" id="A0A840XF77"/>
<dbReference type="Gene3D" id="3.90.950.20">
    <property type="entry name" value="CinA-like"/>
    <property type="match status" value="1"/>
</dbReference>
<organism evidence="2 3">
    <name type="scientific">Microcella frigidaquae</name>
    <dbReference type="NCBI Taxonomy" id="424758"/>
    <lineage>
        <taxon>Bacteria</taxon>
        <taxon>Bacillati</taxon>
        <taxon>Actinomycetota</taxon>
        <taxon>Actinomycetes</taxon>
        <taxon>Micrococcales</taxon>
        <taxon>Microbacteriaceae</taxon>
        <taxon>Microcella</taxon>
    </lineage>
</organism>
<reference evidence="2 3" key="1">
    <citation type="submission" date="2020-08" db="EMBL/GenBank/DDBJ databases">
        <title>Sequencing the genomes of 1000 actinobacteria strains.</title>
        <authorList>
            <person name="Klenk H.-P."/>
        </authorList>
    </citation>
    <scope>NUCLEOTIDE SEQUENCE [LARGE SCALE GENOMIC DNA]</scope>
    <source>
        <strain evidence="2 3">DSM 23889</strain>
    </source>
</reference>
<comment type="caution">
    <text evidence="2">The sequence shown here is derived from an EMBL/GenBank/DDBJ whole genome shotgun (WGS) entry which is preliminary data.</text>
</comment>
<name>A0A840XF77_9MICO</name>
<dbReference type="Pfam" id="PF02464">
    <property type="entry name" value="CinA"/>
    <property type="match status" value="1"/>
</dbReference>
<proteinExistence type="predicted"/>
<keyword evidence="2" id="KW-0378">Hydrolase</keyword>
<dbReference type="GO" id="GO:0019159">
    <property type="term" value="F:nicotinamide-nucleotide amidase activity"/>
    <property type="evidence" value="ECO:0007669"/>
    <property type="project" value="UniProtKB-EC"/>
</dbReference>
<sequence length="179" mass="17262">MTVAGAASPAAGAGSVDSTAVLVERLIAEGRSVAVAESLTGGALLAELIRVPGASAVVRGGVVAYDTALKHSLLGVDAGLLAAAGPVDPAVASAMAEGVRAVAAVGGHPADWGVATTGVAGPDPQGAAPVGLVYVAVADAERTLVREHRFAGDRAAVRRQAVAAALALLADALDAFSAA</sequence>
<evidence type="ECO:0000259" key="1">
    <source>
        <dbReference type="Pfam" id="PF02464"/>
    </source>
</evidence>
<accession>A0A840XF77</accession>
<feature type="domain" description="CinA C-terminal" evidence="1">
    <location>
        <begin position="20"/>
        <end position="172"/>
    </location>
</feature>
<dbReference type="InterPro" id="IPR036653">
    <property type="entry name" value="CinA-like_C"/>
</dbReference>
<protein>
    <submittedName>
        <fullName evidence="2">Nicotinamide-nucleotide amidase</fullName>
        <ecNumber evidence="2">3.5.1.42</ecNumber>
    </submittedName>
</protein>
<dbReference type="EC" id="3.5.1.42" evidence="2"/>
<dbReference type="EMBL" id="JACHBS010000001">
    <property type="protein sequence ID" value="MBB5616996.1"/>
    <property type="molecule type" value="Genomic_DNA"/>
</dbReference>
<dbReference type="NCBIfam" id="TIGR00199">
    <property type="entry name" value="PncC_domain"/>
    <property type="match status" value="1"/>
</dbReference>
<evidence type="ECO:0000313" key="3">
    <source>
        <dbReference type="Proteomes" id="UP000552883"/>
    </source>
</evidence>
<keyword evidence="3" id="KW-1185">Reference proteome</keyword>
<dbReference type="InterPro" id="IPR008136">
    <property type="entry name" value="CinA_C"/>
</dbReference>